<evidence type="ECO:0000256" key="2">
    <source>
        <dbReference type="ARBA" id="ARBA00047806"/>
    </source>
</evidence>
<dbReference type="InterPro" id="IPR002569">
    <property type="entry name" value="Met_Sox_Rdtase_MsrA_dom"/>
</dbReference>
<comment type="catalytic activity">
    <reaction evidence="3 4">
        <text>[thioredoxin]-disulfide + L-methionine + H2O = L-methionine (S)-S-oxide + [thioredoxin]-dithiol</text>
        <dbReference type="Rhea" id="RHEA:19993"/>
        <dbReference type="Rhea" id="RHEA-COMP:10698"/>
        <dbReference type="Rhea" id="RHEA-COMP:10700"/>
        <dbReference type="ChEBI" id="CHEBI:15377"/>
        <dbReference type="ChEBI" id="CHEBI:29950"/>
        <dbReference type="ChEBI" id="CHEBI:50058"/>
        <dbReference type="ChEBI" id="CHEBI:57844"/>
        <dbReference type="ChEBI" id="CHEBI:58772"/>
        <dbReference type="EC" id="1.8.4.11"/>
    </reaction>
</comment>
<comment type="function">
    <text evidence="4">Has an important function as a repair enzyme for proteins that have been inactivated by oxidation. Catalyzes the reversible oxidation-reduction of methionine sulfoxide in proteins to methionine.</text>
</comment>
<dbReference type="GO" id="GO:0008113">
    <property type="term" value="F:peptide-methionine (S)-S-oxide reductase activity"/>
    <property type="evidence" value="ECO:0007669"/>
    <property type="project" value="UniProtKB-UniRule"/>
</dbReference>
<evidence type="ECO:0000259" key="5">
    <source>
        <dbReference type="Pfam" id="PF01625"/>
    </source>
</evidence>
<dbReference type="Gene3D" id="3.30.1060.10">
    <property type="entry name" value="Peptide methionine sulphoxide reductase MsrA"/>
    <property type="match status" value="1"/>
</dbReference>
<dbReference type="KEGG" id="mbah:HYN46_00660"/>
<dbReference type="InterPro" id="IPR036509">
    <property type="entry name" value="Met_Sox_Rdtase_MsrA_sf"/>
</dbReference>
<dbReference type="Proteomes" id="UP000253940">
    <property type="component" value="Chromosome"/>
</dbReference>
<dbReference type="EC" id="1.8.4.11" evidence="4"/>
<dbReference type="PANTHER" id="PTHR43774:SF1">
    <property type="entry name" value="PEPTIDE METHIONINE SULFOXIDE REDUCTASE MSRA 2"/>
    <property type="match status" value="1"/>
</dbReference>
<dbReference type="OrthoDB" id="4174719at2"/>
<dbReference type="GO" id="GO:0033744">
    <property type="term" value="F:L-methionine:thioredoxin-disulfide S-oxidoreductase activity"/>
    <property type="evidence" value="ECO:0007669"/>
    <property type="project" value="RHEA"/>
</dbReference>
<sequence>MTLANPSDALSRAIVGGGCFWCSESVFRAVRGVHAVVSGYAGGARPNPSYEQVCTGATGHAEVIAIDFDPTQISYERILDIFFATHDPTSLNRQGNDIGTQYRSVIFYENDAQKDIAAAKIAELKANGVNVVTELSPAPTFYRAEEYHQNFYEKNPEQGYCTFAIPPKLAKLKQYFSEETI</sequence>
<feature type="active site" evidence="4">
    <location>
        <position position="19"/>
    </location>
</feature>
<comment type="similarity">
    <text evidence="4">Belongs to the MsrA Met sulfoxide reductase family.</text>
</comment>
<organism evidence="6 7">
    <name type="scientific">Aquirhabdus parva</name>
    <dbReference type="NCBI Taxonomy" id="2283318"/>
    <lineage>
        <taxon>Bacteria</taxon>
        <taxon>Pseudomonadati</taxon>
        <taxon>Pseudomonadota</taxon>
        <taxon>Gammaproteobacteria</taxon>
        <taxon>Moraxellales</taxon>
        <taxon>Moraxellaceae</taxon>
        <taxon>Aquirhabdus</taxon>
    </lineage>
</organism>
<dbReference type="PANTHER" id="PTHR43774">
    <property type="entry name" value="PEPTIDE METHIONINE SULFOXIDE REDUCTASE"/>
    <property type="match status" value="1"/>
</dbReference>
<evidence type="ECO:0000313" key="7">
    <source>
        <dbReference type="Proteomes" id="UP000253940"/>
    </source>
</evidence>
<gene>
    <name evidence="4 6" type="primary">msrA</name>
    <name evidence="6" type="ORF">HYN46_00660</name>
</gene>
<accession>A0A345P2N0</accession>
<evidence type="ECO:0000313" key="6">
    <source>
        <dbReference type="EMBL" id="AXI01539.1"/>
    </source>
</evidence>
<dbReference type="HAMAP" id="MF_01401">
    <property type="entry name" value="MsrA"/>
    <property type="match status" value="1"/>
</dbReference>
<reference evidence="6 7" key="1">
    <citation type="submission" date="2018-07" db="EMBL/GenBank/DDBJ databases">
        <title>Genome sequencing of Moraxellaceae gen. HYN0046.</title>
        <authorList>
            <person name="Kim M."/>
            <person name="Yi H."/>
        </authorList>
    </citation>
    <scope>NUCLEOTIDE SEQUENCE [LARGE SCALE GENOMIC DNA]</scope>
    <source>
        <strain evidence="6 7">HYN0046</strain>
    </source>
</reference>
<proteinExistence type="inferred from homology"/>
<evidence type="ECO:0000256" key="4">
    <source>
        <dbReference type="HAMAP-Rule" id="MF_01401"/>
    </source>
</evidence>
<dbReference type="NCBIfam" id="TIGR00401">
    <property type="entry name" value="msrA"/>
    <property type="match status" value="1"/>
</dbReference>
<evidence type="ECO:0000256" key="1">
    <source>
        <dbReference type="ARBA" id="ARBA00023002"/>
    </source>
</evidence>
<feature type="domain" description="Peptide methionine sulphoxide reductase MsrA" evidence="5">
    <location>
        <begin position="13"/>
        <end position="161"/>
    </location>
</feature>
<comment type="catalytic activity">
    <reaction evidence="2 4">
        <text>L-methionyl-[protein] + [thioredoxin]-disulfide + H2O = L-methionyl-(S)-S-oxide-[protein] + [thioredoxin]-dithiol</text>
        <dbReference type="Rhea" id="RHEA:14217"/>
        <dbReference type="Rhea" id="RHEA-COMP:10698"/>
        <dbReference type="Rhea" id="RHEA-COMP:10700"/>
        <dbReference type="Rhea" id="RHEA-COMP:12313"/>
        <dbReference type="Rhea" id="RHEA-COMP:12315"/>
        <dbReference type="ChEBI" id="CHEBI:15377"/>
        <dbReference type="ChEBI" id="CHEBI:16044"/>
        <dbReference type="ChEBI" id="CHEBI:29950"/>
        <dbReference type="ChEBI" id="CHEBI:44120"/>
        <dbReference type="ChEBI" id="CHEBI:50058"/>
        <dbReference type="EC" id="1.8.4.11"/>
    </reaction>
</comment>
<evidence type="ECO:0000256" key="3">
    <source>
        <dbReference type="ARBA" id="ARBA00048782"/>
    </source>
</evidence>
<dbReference type="AlphaFoldDB" id="A0A345P2N0"/>
<keyword evidence="7" id="KW-1185">Reference proteome</keyword>
<dbReference type="EMBL" id="CP031222">
    <property type="protein sequence ID" value="AXI01539.1"/>
    <property type="molecule type" value="Genomic_DNA"/>
</dbReference>
<dbReference type="Pfam" id="PF01625">
    <property type="entry name" value="PMSR"/>
    <property type="match status" value="1"/>
</dbReference>
<protein>
    <recommendedName>
        <fullName evidence="4">Peptide methionine sulfoxide reductase MsrA</fullName>
        <shortName evidence="4">Protein-methionine-S-oxide reductase</shortName>
        <ecNumber evidence="4">1.8.4.11</ecNumber>
    </recommendedName>
    <alternativeName>
        <fullName evidence="4">Peptide-methionine (S)-S-oxide reductase</fullName>
        <shortName evidence="4">Peptide Met(O) reductase</shortName>
    </alternativeName>
</protein>
<keyword evidence="1 4" id="KW-0560">Oxidoreductase</keyword>
<dbReference type="RefSeq" id="WP_114897649.1">
    <property type="nucleotide sequence ID" value="NZ_CP031222.1"/>
</dbReference>
<name>A0A345P2N0_9GAMM</name>
<dbReference type="SUPFAM" id="SSF55068">
    <property type="entry name" value="Peptide methionine sulfoxide reductase"/>
    <property type="match status" value="1"/>
</dbReference>